<evidence type="ECO:0000313" key="2">
    <source>
        <dbReference type="EMBL" id="KAF4032102.1"/>
    </source>
</evidence>
<evidence type="ECO:0000256" key="1">
    <source>
        <dbReference type="SAM" id="Coils"/>
    </source>
</evidence>
<organism evidence="2 3">
    <name type="scientific">Phytophthora infestans</name>
    <name type="common">Potato late blight agent</name>
    <name type="synonym">Botrytis infestans</name>
    <dbReference type="NCBI Taxonomy" id="4787"/>
    <lineage>
        <taxon>Eukaryota</taxon>
        <taxon>Sar</taxon>
        <taxon>Stramenopiles</taxon>
        <taxon>Oomycota</taxon>
        <taxon>Peronosporomycetes</taxon>
        <taxon>Peronosporales</taxon>
        <taxon>Peronosporaceae</taxon>
        <taxon>Phytophthora</taxon>
    </lineage>
</organism>
<name>A0A833SBM9_PHYIN</name>
<proteinExistence type="predicted"/>
<keyword evidence="1" id="KW-0175">Coiled coil</keyword>
<accession>A0A833SBM9</accession>
<keyword evidence="3" id="KW-1185">Reference proteome</keyword>
<gene>
    <name evidence="2" type="ORF">GN244_ATG16026</name>
</gene>
<dbReference type="EMBL" id="WSZM01000513">
    <property type="protein sequence ID" value="KAF4032102.1"/>
    <property type="molecule type" value="Genomic_DNA"/>
</dbReference>
<reference evidence="2" key="1">
    <citation type="submission" date="2020-04" db="EMBL/GenBank/DDBJ databases">
        <title>Hybrid Assembly of Korean Phytophthora infestans isolates.</title>
        <authorList>
            <person name="Prokchorchik M."/>
            <person name="Lee Y."/>
            <person name="Seo J."/>
            <person name="Cho J.-H."/>
            <person name="Park Y.-E."/>
            <person name="Jang D.-C."/>
            <person name="Im J.-S."/>
            <person name="Choi J.-G."/>
            <person name="Park H.-J."/>
            <person name="Lee G.-B."/>
            <person name="Lee Y.-G."/>
            <person name="Hong S.-Y."/>
            <person name="Cho K."/>
            <person name="Sohn K.H."/>
        </authorList>
    </citation>
    <scope>NUCLEOTIDE SEQUENCE</scope>
    <source>
        <strain evidence="2">KR_1_A1</strain>
    </source>
</reference>
<dbReference type="Proteomes" id="UP000602510">
    <property type="component" value="Unassembled WGS sequence"/>
</dbReference>
<protein>
    <submittedName>
        <fullName evidence="2">Uncharacterized protein</fullName>
    </submittedName>
</protein>
<feature type="coiled-coil region" evidence="1">
    <location>
        <begin position="213"/>
        <end position="240"/>
    </location>
</feature>
<dbReference type="AlphaFoldDB" id="A0A833SBM9"/>
<comment type="caution">
    <text evidence="2">The sequence shown here is derived from an EMBL/GenBank/DDBJ whole genome shotgun (WGS) entry which is preliminary data.</text>
</comment>
<sequence length="259" mass="29460">MAMVSAGKDVRDRCRVRQSSRGRIRINGECFGRLVLHRNALPPFTLFKFLVPLHVDSITYTTTMSLEPLPVFAARSADDLEPIDPEILSLIAADDIDTSMTQLEGCNEKFVDEFTPLNPTSTPTAVDAFNPGFSKREVQDLMNLLAPEALKIPTMVRSYSEPIKKIGKRTKKCTYAARRREVTFLRQESMVLEKRLIELRKHRVVSPKTREYAARANYELAKSEEENKRLRALVSSQEAKIRQADAYMASTHHQRATSF</sequence>
<evidence type="ECO:0000313" key="3">
    <source>
        <dbReference type="Proteomes" id="UP000602510"/>
    </source>
</evidence>